<dbReference type="PANTHER" id="PTHR45809:SF3">
    <property type="entry name" value="VIRAL IAP-ASSOCIATED FACTOR HOMOLOG"/>
    <property type="match status" value="1"/>
</dbReference>
<dbReference type="OrthoDB" id="45518at2759"/>
<comment type="similarity">
    <text evidence="1">Belongs to the phosducin family.</text>
</comment>
<organism evidence="4 5">
    <name type="scientific">Gracilariopsis chorda</name>
    <dbReference type="NCBI Taxonomy" id="448386"/>
    <lineage>
        <taxon>Eukaryota</taxon>
        <taxon>Rhodophyta</taxon>
        <taxon>Florideophyceae</taxon>
        <taxon>Rhodymeniophycidae</taxon>
        <taxon>Gracilariales</taxon>
        <taxon>Gracilariaceae</taxon>
        <taxon>Gracilariopsis</taxon>
    </lineage>
</organism>
<evidence type="ECO:0000256" key="1">
    <source>
        <dbReference type="ARBA" id="ARBA00009686"/>
    </source>
</evidence>
<evidence type="ECO:0000313" key="5">
    <source>
        <dbReference type="Proteomes" id="UP000247409"/>
    </source>
</evidence>
<protein>
    <submittedName>
        <fullName evidence="4">Viral IAP-associated factor-like</fullName>
    </submittedName>
</protein>
<dbReference type="InterPro" id="IPR051498">
    <property type="entry name" value="Phosducin-like_chap/apop_reg"/>
</dbReference>
<dbReference type="Gene3D" id="3.40.30.10">
    <property type="entry name" value="Glutaredoxin"/>
    <property type="match status" value="1"/>
</dbReference>
<dbReference type="AlphaFoldDB" id="A0A2V3J111"/>
<dbReference type="EMBL" id="NBIV01000016">
    <property type="protein sequence ID" value="PXF48102.1"/>
    <property type="molecule type" value="Genomic_DNA"/>
</dbReference>
<dbReference type="STRING" id="448386.A0A2V3J111"/>
<reference evidence="4 5" key="1">
    <citation type="journal article" date="2018" name="Mol. Biol. Evol.">
        <title>Analysis of the draft genome of the red seaweed Gracilariopsis chorda provides insights into genome size evolution in Rhodophyta.</title>
        <authorList>
            <person name="Lee J."/>
            <person name="Yang E.C."/>
            <person name="Graf L."/>
            <person name="Yang J.H."/>
            <person name="Qiu H."/>
            <person name="Zel Zion U."/>
            <person name="Chan C.X."/>
            <person name="Stephens T.G."/>
            <person name="Weber A.P.M."/>
            <person name="Boo G.H."/>
            <person name="Boo S.M."/>
            <person name="Kim K.M."/>
            <person name="Shin Y."/>
            <person name="Jung M."/>
            <person name="Lee S.J."/>
            <person name="Yim H.S."/>
            <person name="Lee J.H."/>
            <person name="Bhattacharya D."/>
            <person name="Yoon H.S."/>
        </authorList>
    </citation>
    <scope>NUCLEOTIDE SEQUENCE [LARGE SCALE GENOMIC DNA]</scope>
    <source>
        <strain evidence="4 5">SKKU-2015</strain>
        <tissue evidence="4">Whole body</tissue>
    </source>
</reference>
<feature type="compositionally biased region" description="Acidic residues" evidence="2">
    <location>
        <begin position="59"/>
        <end position="69"/>
    </location>
</feature>
<dbReference type="Pfam" id="PF02114">
    <property type="entry name" value="Phosducin"/>
    <property type="match status" value="1"/>
</dbReference>
<evidence type="ECO:0000259" key="3">
    <source>
        <dbReference type="Pfam" id="PF02114"/>
    </source>
</evidence>
<sequence length="229" mass="25859">MATLGTGAPKESTEWDDILKAKGIIPEKTPEEIAKEQLTEIVENTVESYDPHERKTVDELDEDLDEADSDEERILQSYREKRVKQLKAQAMQQKFGPGVQYVPAHDWKTEVTEAGIGIYVVVHLFQPSIEACKLMDARLLELSSKFRTTKFVKCKATDAIKNYPDSKCPTLLVYKEGKVLKQLVGLGPYKTNTPVAEDIEWVLGRTGAVETELDEPPSASTKRFNLKRF</sequence>
<evidence type="ECO:0000256" key="2">
    <source>
        <dbReference type="SAM" id="MobiDB-lite"/>
    </source>
</evidence>
<dbReference type="SUPFAM" id="SSF52833">
    <property type="entry name" value="Thioredoxin-like"/>
    <property type="match status" value="1"/>
</dbReference>
<gene>
    <name evidence="4" type="ORF">BWQ96_02054</name>
</gene>
<feature type="region of interest" description="Disordered" evidence="2">
    <location>
        <begin position="49"/>
        <end position="69"/>
    </location>
</feature>
<dbReference type="GO" id="GO:0005737">
    <property type="term" value="C:cytoplasm"/>
    <property type="evidence" value="ECO:0007669"/>
    <property type="project" value="TreeGrafter"/>
</dbReference>
<comment type="caution">
    <text evidence="4">The sequence shown here is derived from an EMBL/GenBank/DDBJ whole genome shotgun (WGS) entry which is preliminary data.</text>
</comment>
<proteinExistence type="inferred from homology"/>
<evidence type="ECO:0000313" key="4">
    <source>
        <dbReference type="EMBL" id="PXF48102.1"/>
    </source>
</evidence>
<feature type="compositionally biased region" description="Basic and acidic residues" evidence="2">
    <location>
        <begin position="49"/>
        <end position="58"/>
    </location>
</feature>
<keyword evidence="5" id="KW-1185">Reference proteome</keyword>
<accession>A0A2V3J111</accession>
<dbReference type="GO" id="GO:0006457">
    <property type="term" value="P:protein folding"/>
    <property type="evidence" value="ECO:0007669"/>
    <property type="project" value="TreeGrafter"/>
</dbReference>
<dbReference type="Proteomes" id="UP000247409">
    <property type="component" value="Unassembled WGS sequence"/>
</dbReference>
<feature type="domain" description="Phosducin" evidence="3">
    <location>
        <begin position="63"/>
        <end position="205"/>
    </location>
</feature>
<dbReference type="PANTHER" id="PTHR45809">
    <property type="entry name" value="VIRAL IAP-ASSOCIATED FACTOR HOMOLOG"/>
    <property type="match status" value="1"/>
</dbReference>
<dbReference type="InterPro" id="IPR024253">
    <property type="entry name" value="Phosducin_thioredoxin-like_dom"/>
</dbReference>
<name>A0A2V3J111_9FLOR</name>
<dbReference type="InterPro" id="IPR036249">
    <property type="entry name" value="Thioredoxin-like_sf"/>
</dbReference>